<evidence type="ECO:0000256" key="10">
    <source>
        <dbReference type="ARBA" id="ARBA00023170"/>
    </source>
</evidence>
<dbReference type="OrthoDB" id="9939815at2759"/>
<dbReference type="GO" id="GO:0001822">
    <property type="term" value="P:kidney development"/>
    <property type="evidence" value="ECO:0007669"/>
    <property type="project" value="Ensembl"/>
</dbReference>
<dbReference type="AlphaFoldDB" id="G3WDS8"/>
<evidence type="ECO:0000256" key="13">
    <source>
        <dbReference type="SAM" id="Phobius"/>
    </source>
</evidence>
<dbReference type="GO" id="GO:0061156">
    <property type="term" value="P:pulmonary artery morphogenesis"/>
    <property type="evidence" value="ECO:0007669"/>
    <property type="project" value="Ensembl"/>
</dbReference>
<dbReference type="HOGENOM" id="CLU_027427_0_0_1"/>
<dbReference type="GO" id="GO:0003281">
    <property type="term" value="P:ventricular septum development"/>
    <property type="evidence" value="ECO:0007669"/>
    <property type="project" value="Ensembl"/>
</dbReference>
<dbReference type="GO" id="GO:0038023">
    <property type="term" value="F:signaling receptor activity"/>
    <property type="evidence" value="ECO:0007669"/>
    <property type="project" value="InterPro"/>
</dbReference>
<dbReference type="GO" id="GO:0061143">
    <property type="term" value="P:alveolar primary septum development"/>
    <property type="evidence" value="ECO:0007669"/>
    <property type="project" value="Ensembl"/>
</dbReference>
<reference evidence="14 15" key="1">
    <citation type="journal article" date="2011" name="Proc. Natl. Acad. Sci. U.S.A.">
        <title>Genetic diversity and population structure of the endangered marsupial Sarcophilus harrisii (Tasmanian devil).</title>
        <authorList>
            <person name="Miller W."/>
            <person name="Hayes V.M."/>
            <person name="Ratan A."/>
            <person name="Petersen D.C."/>
            <person name="Wittekindt N.E."/>
            <person name="Miller J."/>
            <person name="Walenz B."/>
            <person name="Knight J."/>
            <person name="Qi J."/>
            <person name="Zhao F."/>
            <person name="Wang Q."/>
            <person name="Bedoya-Reina O.C."/>
            <person name="Katiyar N."/>
            <person name="Tomsho L.P."/>
            <person name="Kasson L.M."/>
            <person name="Hardie R.A."/>
            <person name="Woodbridge P."/>
            <person name="Tindall E.A."/>
            <person name="Bertelsen M.F."/>
            <person name="Dixon D."/>
            <person name="Pyecroft S."/>
            <person name="Helgen K.M."/>
            <person name="Lesk A.M."/>
            <person name="Pringle T.H."/>
            <person name="Patterson N."/>
            <person name="Zhang Y."/>
            <person name="Kreiss A."/>
            <person name="Woods G.M."/>
            <person name="Jones M.E."/>
            <person name="Schuster S.C."/>
        </authorList>
    </citation>
    <scope>NUCLEOTIDE SEQUENCE [LARGE SCALE GENOMIC DNA]</scope>
</reference>
<keyword evidence="4" id="KW-1003">Cell membrane</keyword>
<keyword evidence="5 13" id="KW-0812">Transmembrane</keyword>
<dbReference type="KEGG" id="shr:100926425"/>
<dbReference type="RefSeq" id="XP_031812482.1">
    <property type="nucleotide sequence ID" value="XM_031956622.1"/>
</dbReference>
<feature type="transmembrane region" description="Helical" evidence="13">
    <location>
        <begin position="278"/>
        <end position="302"/>
    </location>
</feature>
<reference evidence="14" key="3">
    <citation type="submission" date="2025-09" db="UniProtKB">
        <authorList>
            <consortium name="Ensembl"/>
        </authorList>
    </citation>
    <scope>IDENTIFICATION</scope>
</reference>
<evidence type="ECO:0000256" key="8">
    <source>
        <dbReference type="ARBA" id="ARBA00023072"/>
    </source>
</evidence>
<keyword evidence="7 13" id="KW-1133">Transmembrane helix</keyword>
<dbReference type="GO" id="GO:0005886">
    <property type="term" value="C:plasma membrane"/>
    <property type="evidence" value="ECO:0007669"/>
    <property type="project" value="UniProtKB-SubCell"/>
</dbReference>
<dbReference type="GO" id="GO:0048566">
    <property type="term" value="P:embryonic digestive tract development"/>
    <property type="evidence" value="ECO:0007669"/>
    <property type="project" value="Ensembl"/>
</dbReference>
<dbReference type="GO" id="GO:0034632">
    <property type="term" value="F:retinol transmembrane transporter activity"/>
    <property type="evidence" value="ECO:0007669"/>
    <property type="project" value="Ensembl"/>
</dbReference>
<dbReference type="GO" id="GO:0050905">
    <property type="term" value="P:neuromuscular process"/>
    <property type="evidence" value="ECO:0007669"/>
    <property type="project" value="Ensembl"/>
</dbReference>
<evidence type="ECO:0000256" key="1">
    <source>
        <dbReference type="ARBA" id="ARBA00004651"/>
    </source>
</evidence>
<evidence type="ECO:0000256" key="11">
    <source>
        <dbReference type="ARBA" id="ARBA00031015"/>
    </source>
</evidence>
<feature type="transmembrane region" description="Helical" evidence="13">
    <location>
        <begin position="492"/>
        <end position="517"/>
    </location>
</feature>
<dbReference type="FunCoup" id="G3WDS8">
    <property type="interactions" value="56"/>
</dbReference>
<dbReference type="InParanoid" id="G3WDS8"/>
<dbReference type="Ensembl" id="ENSSHAT00000013695.2">
    <property type="protein sequence ID" value="ENSSHAP00000013583.2"/>
    <property type="gene ID" value="ENSSHAG00000011612.2"/>
</dbReference>
<dbReference type="GO" id="GO:0042297">
    <property type="term" value="P:vocal learning"/>
    <property type="evidence" value="ECO:0007669"/>
    <property type="project" value="Ensembl"/>
</dbReference>
<dbReference type="GO" id="GO:0071939">
    <property type="term" value="P:vitamin A import into cell"/>
    <property type="evidence" value="ECO:0007669"/>
    <property type="project" value="TreeGrafter"/>
</dbReference>
<gene>
    <name evidence="14" type="primary">STRA6</name>
</gene>
<organism evidence="14 15">
    <name type="scientific">Sarcophilus harrisii</name>
    <name type="common">Tasmanian devil</name>
    <name type="synonym">Sarcophilus laniarius</name>
    <dbReference type="NCBI Taxonomy" id="9305"/>
    <lineage>
        <taxon>Eukaryota</taxon>
        <taxon>Metazoa</taxon>
        <taxon>Chordata</taxon>
        <taxon>Craniata</taxon>
        <taxon>Vertebrata</taxon>
        <taxon>Euteleostomi</taxon>
        <taxon>Mammalia</taxon>
        <taxon>Metatheria</taxon>
        <taxon>Dasyuromorphia</taxon>
        <taxon>Dasyuridae</taxon>
        <taxon>Sarcophilus</taxon>
    </lineage>
</organism>
<keyword evidence="9 13" id="KW-0472">Membrane</keyword>
<dbReference type="GO" id="GO:0048546">
    <property type="term" value="P:digestive tract morphogenesis"/>
    <property type="evidence" value="ECO:0007669"/>
    <property type="project" value="Ensembl"/>
</dbReference>
<dbReference type="PANTHER" id="PTHR21444">
    <property type="entry name" value="COILED-COIL DOMAIN-CONTAINING PROTEIN 180"/>
    <property type="match status" value="1"/>
</dbReference>
<evidence type="ECO:0000256" key="9">
    <source>
        <dbReference type="ARBA" id="ARBA00023136"/>
    </source>
</evidence>
<dbReference type="GeneID" id="100926425"/>
<evidence type="ECO:0000256" key="4">
    <source>
        <dbReference type="ARBA" id="ARBA00022475"/>
    </source>
</evidence>
<dbReference type="GO" id="GO:0048520">
    <property type="term" value="P:positive regulation of behavior"/>
    <property type="evidence" value="ECO:0007669"/>
    <property type="project" value="Ensembl"/>
</dbReference>
<dbReference type="GO" id="GO:0060426">
    <property type="term" value="P:lung vasculature development"/>
    <property type="evidence" value="ECO:0007669"/>
    <property type="project" value="Ensembl"/>
</dbReference>
<feature type="transmembrane region" description="Helical" evidence="13">
    <location>
        <begin position="453"/>
        <end position="471"/>
    </location>
</feature>
<dbReference type="GO" id="GO:0043585">
    <property type="term" value="P:nose morphogenesis"/>
    <property type="evidence" value="ECO:0007669"/>
    <property type="project" value="Ensembl"/>
</dbReference>
<feature type="transmembrane region" description="Helical" evidence="13">
    <location>
        <begin position="339"/>
        <end position="363"/>
    </location>
</feature>
<feature type="transmembrane region" description="Helical" evidence="13">
    <location>
        <begin position="139"/>
        <end position="164"/>
    </location>
</feature>
<evidence type="ECO:0000256" key="2">
    <source>
        <dbReference type="ARBA" id="ARBA00014411"/>
    </source>
</evidence>
<evidence type="ECO:0000256" key="7">
    <source>
        <dbReference type="ARBA" id="ARBA00022989"/>
    </source>
</evidence>
<dbReference type="STRING" id="9305.ENSSHAP00000013583"/>
<dbReference type="GO" id="GO:0060325">
    <property type="term" value="P:face morphogenesis"/>
    <property type="evidence" value="ECO:0007669"/>
    <property type="project" value="Ensembl"/>
</dbReference>
<name>G3WDS8_SARHA</name>
<dbReference type="GO" id="GO:0061038">
    <property type="term" value="P:uterus morphogenesis"/>
    <property type="evidence" value="ECO:0007669"/>
    <property type="project" value="Ensembl"/>
</dbReference>
<evidence type="ECO:0000313" key="15">
    <source>
        <dbReference type="Proteomes" id="UP000007648"/>
    </source>
</evidence>
<reference evidence="14" key="2">
    <citation type="submission" date="2025-08" db="UniProtKB">
        <authorList>
            <consortium name="Ensembl"/>
        </authorList>
    </citation>
    <scope>IDENTIFICATION</scope>
</reference>
<dbReference type="CTD" id="64220"/>
<dbReference type="Pfam" id="PF14752">
    <property type="entry name" value="RBP_receptor"/>
    <property type="match status" value="1"/>
</dbReference>
<accession>G3WDS8</accession>
<evidence type="ECO:0000256" key="3">
    <source>
        <dbReference type="ARBA" id="ARBA00022448"/>
    </source>
</evidence>
<dbReference type="GO" id="GO:0061205">
    <property type="term" value="P:paramesonephric duct development"/>
    <property type="evidence" value="ECO:0007669"/>
    <property type="project" value="Ensembl"/>
</dbReference>
<keyword evidence="6" id="KW-0845">Vitamin A</keyword>
<feature type="transmembrane region" description="Helical" evidence="13">
    <location>
        <begin position="185"/>
        <end position="207"/>
    </location>
</feature>
<keyword evidence="10" id="KW-0675">Receptor</keyword>
<dbReference type="GO" id="GO:0048745">
    <property type="term" value="P:smooth muscle tissue development"/>
    <property type="evidence" value="ECO:0007669"/>
    <property type="project" value="Ensembl"/>
</dbReference>
<evidence type="ECO:0000256" key="5">
    <source>
        <dbReference type="ARBA" id="ARBA00022692"/>
    </source>
</evidence>
<dbReference type="GO" id="GO:0060900">
    <property type="term" value="P:embryonic camera-type eye formation"/>
    <property type="evidence" value="ECO:0007669"/>
    <property type="project" value="Ensembl"/>
</dbReference>
<dbReference type="RefSeq" id="XP_031812484.1">
    <property type="nucleotide sequence ID" value="XM_031956624.1"/>
</dbReference>
<sequence>MPSLASANQSFGEPEDYSYGEWYVDGPTSDGKAPQPEPIIPACYHSFPPSLYHTCLASLSLATVLVLSLLVKRRKLCPKCWNGTFGLPSPVDFLATESGWLVPVVVFGILLTNLYMLFLDEDFSPGYLKTLGLLYYPALYYPLMACATVRHQAGYILGCLLSWVHCGVQIWYKVECPRTTKIYRYYSLLASLPLLAGLVFLSCWYPAQLLRIWTGKMAARPEEVEESYYGDYLRRLLSKKKSKSSSPETDRSFLSRALLYFLPHISTWQPGFRFPLKLILSVAMAVITIYQVTLLLLAAFVPIIQKTRAGITVEVTYLLAGFGVVLSENKTEAIDLVKHYLLTVEVCYESAMTLSCLLTFFMLSKSLMTHRANLRAQQCAALLDGSPPPQGKGLRATTIFCWMSFMGYQTAFVCLGLFLQQIIFFFGFVVFSFLVFIPIVYGRNLLLLRVLGSTWPFFLLLVLAVILQNLAARWAFLENRHGQQELTNKKALFAITFLLFLVNVMVGITVGICRMVVSALFNVVHFCQLDRSLLSRGVDIWDPGYRTYCYYLKMEVSQSHPIMKAFCFLLRQLPGSQGLAGSQAALGPSDIEGIHMTRTKSPATRAKQSRIRWGLAYTLIRNPSLLAFRKKALAGPLANGSQPSPPKP</sequence>
<dbReference type="GO" id="GO:0048589">
    <property type="term" value="P:developmental growth"/>
    <property type="evidence" value="ECO:0007669"/>
    <property type="project" value="Ensembl"/>
</dbReference>
<dbReference type="GO" id="GO:0032991">
    <property type="term" value="C:protein-containing complex"/>
    <property type="evidence" value="ECO:0007669"/>
    <property type="project" value="Ensembl"/>
</dbReference>
<dbReference type="PANTHER" id="PTHR21444:SF16">
    <property type="entry name" value="RECEPTOR FOR RETINOL UPTAKE STRA6"/>
    <property type="match status" value="1"/>
</dbReference>
<proteinExistence type="predicted"/>
<dbReference type="GO" id="GO:0060539">
    <property type="term" value="P:diaphragm development"/>
    <property type="evidence" value="ECO:0007669"/>
    <property type="project" value="Ensembl"/>
</dbReference>
<feature type="transmembrane region" description="Helical" evidence="13">
    <location>
        <begin position="51"/>
        <end position="71"/>
    </location>
</feature>
<evidence type="ECO:0000313" key="14">
    <source>
        <dbReference type="Ensembl" id="ENSSHAP00000013583.2"/>
    </source>
</evidence>
<protein>
    <recommendedName>
        <fullName evidence="2">Receptor for retinol uptake STRA6</fullName>
    </recommendedName>
    <alternativeName>
        <fullName evidence="11">Retinol-binding protein receptor STRA6</fullName>
    </alternativeName>
</protein>
<dbReference type="GO" id="GO:0030325">
    <property type="term" value="P:adrenal gland development"/>
    <property type="evidence" value="ECO:0007669"/>
    <property type="project" value="Ensembl"/>
</dbReference>
<dbReference type="GO" id="GO:0043583">
    <property type="term" value="P:ear development"/>
    <property type="evidence" value="ECO:0007669"/>
    <property type="project" value="Ensembl"/>
</dbReference>
<dbReference type="GO" id="GO:0019841">
    <property type="term" value="F:retinol binding"/>
    <property type="evidence" value="ECO:0007669"/>
    <property type="project" value="UniProtKB-KW"/>
</dbReference>
<comment type="subcellular location">
    <subcellularLocation>
        <location evidence="1">Cell membrane</location>
        <topology evidence="1">Multi-pass membrane protein</topology>
    </subcellularLocation>
</comment>
<feature type="transmembrane region" description="Helical" evidence="13">
    <location>
        <begin position="100"/>
        <end position="119"/>
    </location>
</feature>
<dbReference type="GO" id="GO:0030540">
    <property type="term" value="P:female genitalia development"/>
    <property type="evidence" value="ECO:0007669"/>
    <property type="project" value="Ensembl"/>
</dbReference>
<keyword evidence="3" id="KW-0813">Transport</keyword>
<dbReference type="Proteomes" id="UP000007648">
    <property type="component" value="Unassembled WGS sequence"/>
</dbReference>
<dbReference type="GO" id="GO:0003184">
    <property type="term" value="P:pulmonary valve morphogenesis"/>
    <property type="evidence" value="ECO:0007669"/>
    <property type="project" value="Ensembl"/>
</dbReference>
<dbReference type="GO" id="GO:0007631">
    <property type="term" value="P:feeding behavior"/>
    <property type="evidence" value="ECO:0007669"/>
    <property type="project" value="Ensembl"/>
</dbReference>
<dbReference type="RefSeq" id="XP_031812483.1">
    <property type="nucleotide sequence ID" value="XM_031956623.1"/>
</dbReference>
<dbReference type="GO" id="GO:0097070">
    <property type="term" value="P:ductus arteriosus closure"/>
    <property type="evidence" value="ECO:0007669"/>
    <property type="project" value="Ensembl"/>
</dbReference>
<evidence type="ECO:0000256" key="12">
    <source>
        <dbReference type="ARBA" id="ARBA00047156"/>
    </source>
</evidence>
<keyword evidence="8" id="KW-0683">Retinol-binding</keyword>
<feature type="transmembrane region" description="Helical" evidence="13">
    <location>
        <begin position="412"/>
        <end position="441"/>
    </location>
</feature>
<dbReference type="InterPro" id="IPR026612">
    <property type="entry name" value="STRA6-like"/>
</dbReference>
<dbReference type="GO" id="GO:0016918">
    <property type="term" value="F:retinal binding"/>
    <property type="evidence" value="ECO:0007669"/>
    <property type="project" value="UniProtKB-KW"/>
</dbReference>
<keyword evidence="15" id="KW-1185">Reference proteome</keyword>
<evidence type="ECO:0000256" key="6">
    <source>
        <dbReference type="ARBA" id="ARBA00022893"/>
    </source>
</evidence>
<dbReference type="eggNOG" id="ENOG502QRSS">
    <property type="taxonomic scope" value="Eukaryota"/>
</dbReference>
<comment type="subunit">
    <text evidence="12">Homodimer. Interacts with JAK2 and STAT5. Interacts (via extracellular domains) with RBP4. Interacts (via cytoplasmic domains) with RBP1.</text>
</comment>
<dbReference type="GO" id="GO:0061029">
    <property type="term" value="P:eyelid development in camera-type eye"/>
    <property type="evidence" value="ECO:0007669"/>
    <property type="project" value="Ensembl"/>
</dbReference>
<dbReference type="GeneTree" id="ENSGT00940000153246"/>